<organism evidence="3 4">
    <name type="scientific">Marinobacter nauticus</name>
    <name type="common">Marinobacter hydrocarbonoclasticus</name>
    <name type="synonym">Marinobacter aquaeolei</name>
    <dbReference type="NCBI Taxonomy" id="2743"/>
    <lineage>
        <taxon>Bacteria</taxon>
        <taxon>Pseudomonadati</taxon>
        <taxon>Pseudomonadota</taxon>
        <taxon>Gammaproteobacteria</taxon>
        <taxon>Pseudomonadales</taxon>
        <taxon>Marinobacteraceae</taxon>
        <taxon>Marinobacter</taxon>
    </lineage>
</organism>
<dbReference type="Gene3D" id="3.60.40.10">
    <property type="entry name" value="PPM-type phosphatase domain"/>
    <property type="match status" value="1"/>
</dbReference>
<protein>
    <submittedName>
        <fullName evidence="3">Protein phosphatase 2C-like protein</fullName>
    </submittedName>
</protein>
<dbReference type="EMBL" id="QNSA01000005">
    <property type="protein sequence ID" value="RBP74141.1"/>
    <property type="molecule type" value="Genomic_DNA"/>
</dbReference>
<keyword evidence="5" id="KW-1185">Reference proteome</keyword>
<accession>A0A368V3N2</accession>
<dbReference type="EMBL" id="QPJB01000005">
    <property type="protein sequence ID" value="RCW34890.1"/>
    <property type="molecule type" value="Genomic_DNA"/>
</dbReference>
<dbReference type="AlphaFoldDB" id="A0A368V3N2"/>
<evidence type="ECO:0000313" key="5">
    <source>
        <dbReference type="Proteomes" id="UP000253065"/>
    </source>
</evidence>
<dbReference type="Proteomes" id="UP000252795">
    <property type="component" value="Unassembled WGS sequence"/>
</dbReference>
<gene>
    <name evidence="3" type="ORF">DET51_105266</name>
    <name evidence="2" type="ORF">DET64_105267</name>
</gene>
<proteinExistence type="predicted"/>
<dbReference type="InterPro" id="IPR001932">
    <property type="entry name" value="PPM-type_phosphatase-like_dom"/>
</dbReference>
<evidence type="ECO:0000313" key="3">
    <source>
        <dbReference type="EMBL" id="RCW34890.1"/>
    </source>
</evidence>
<evidence type="ECO:0000313" key="2">
    <source>
        <dbReference type="EMBL" id="RBP74141.1"/>
    </source>
</evidence>
<comment type="caution">
    <text evidence="3">The sequence shown here is derived from an EMBL/GenBank/DDBJ whole genome shotgun (WGS) entry which is preliminary data.</text>
</comment>
<dbReference type="InterPro" id="IPR036457">
    <property type="entry name" value="PPM-type-like_dom_sf"/>
</dbReference>
<feature type="domain" description="PPM-type phosphatase" evidence="1">
    <location>
        <begin position="11"/>
        <end position="221"/>
    </location>
</feature>
<reference evidence="3 4" key="1">
    <citation type="submission" date="2018-07" db="EMBL/GenBank/DDBJ databases">
        <title>Freshwater and sediment microbial communities from various areas in North America, analyzing microbe dynamics in response to fracking.</title>
        <authorList>
            <person name="Lamendella R."/>
        </authorList>
    </citation>
    <scope>NUCLEOTIDE SEQUENCE [LARGE SCALE GENOMIC DNA]</scope>
    <source>
        <strain evidence="3 4">114E</strain>
        <strain evidence="2 5">114E_o</strain>
    </source>
</reference>
<evidence type="ECO:0000313" key="4">
    <source>
        <dbReference type="Proteomes" id="UP000252795"/>
    </source>
</evidence>
<evidence type="ECO:0000259" key="1">
    <source>
        <dbReference type="Pfam" id="PF13672"/>
    </source>
</evidence>
<sequence>MAFLHGGASATGRSHLDKGTTCEDAWQVIETDTSIAACVCDGAGSASHSARGANLLASSVCQAVIARADHLHSPTCVLALVEAIEAARQTLSTEGPLSDFHATLCGVVMNKEQSLVFHLGDGVAMGVNSDDWDDFVVSEPENGEFAETTYFFTLPGWKDHLRIFIAPKRYRTWFLMSDGAASFAVKTSPWRPTPNFMKPVHDYLTRLPDTHARNQALMSTLESPDTDRITADDKTLVWIDDKTRL</sequence>
<name>A0A368V3N2_MARNT</name>
<dbReference type="Proteomes" id="UP000253065">
    <property type="component" value="Unassembled WGS sequence"/>
</dbReference>
<dbReference type="RefSeq" id="WP_113879746.1">
    <property type="nucleotide sequence ID" value="NZ_QNSA01000005.1"/>
</dbReference>
<dbReference type="SUPFAM" id="SSF81606">
    <property type="entry name" value="PP2C-like"/>
    <property type="match status" value="1"/>
</dbReference>
<dbReference type="Pfam" id="PF13672">
    <property type="entry name" value="PP2C_2"/>
    <property type="match status" value="1"/>
</dbReference>